<proteinExistence type="predicted"/>
<comment type="caution">
    <text evidence="1">The sequence shown here is derived from an EMBL/GenBank/DDBJ whole genome shotgun (WGS) entry which is preliminary data.</text>
</comment>
<dbReference type="OrthoDB" id="6409159at2759"/>
<dbReference type="AlphaFoldDB" id="A0A8H3LIF2"/>
<gene>
    <name evidence="1" type="ORF">RCL2_001460200</name>
</gene>
<organism evidence="1 2">
    <name type="scientific">Rhizophagus clarus</name>
    <dbReference type="NCBI Taxonomy" id="94130"/>
    <lineage>
        <taxon>Eukaryota</taxon>
        <taxon>Fungi</taxon>
        <taxon>Fungi incertae sedis</taxon>
        <taxon>Mucoromycota</taxon>
        <taxon>Glomeromycotina</taxon>
        <taxon>Glomeromycetes</taxon>
        <taxon>Glomerales</taxon>
        <taxon>Glomeraceae</taxon>
        <taxon>Rhizophagus</taxon>
    </lineage>
</organism>
<dbReference type="EMBL" id="BLAL01000169">
    <property type="protein sequence ID" value="GES87609.1"/>
    <property type="molecule type" value="Genomic_DNA"/>
</dbReference>
<reference evidence="1" key="1">
    <citation type="submission" date="2019-10" db="EMBL/GenBank/DDBJ databases">
        <title>Conservation and host-specific expression of non-tandemly repeated heterogenous ribosome RNA gene in arbuscular mycorrhizal fungi.</title>
        <authorList>
            <person name="Maeda T."/>
            <person name="Kobayashi Y."/>
            <person name="Nakagawa T."/>
            <person name="Ezawa T."/>
            <person name="Yamaguchi K."/>
            <person name="Bino T."/>
            <person name="Nishimoto Y."/>
            <person name="Shigenobu S."/>
            <person name="Kawaguchi M."/>
        </authorList>
    </citation>
    <scope>NUCLEOTIDE SEQUENCE</scope>
    <source>
        <strain evidence="1">HR1</strain>
    </source>
</reference>
<accession>A0A8H3LIF2</accession>
<protein>
    <recommendedName>
        <fullName evidence="3">Phosphatidylglycerol/phosphatidylinositol transfer protein</fullName>
    </recommendedName>
</protein>
<dbReference type="Proteomes" id="UP000615446">
    <property type="component" value="Unassembled WGS sequence"/>
</dbReference>
<evidence type="ECO:0000313" key="2">
    <source>
        <dbReference type="Proteomes" id="UP000615446"/>
    </source>
</evidence>
<evidence type="ECO:0008006" key="3">
    <source>
        <dbReference type="Google" id="ProtNLM"/>
    </source>
</evidence>
<sequence length="117" mass="13118">MVSFLPHIDFISQETTVCIAGKATVAIENGALNKIIRFYGKKQIYHYDVNFCEEIAAPSGFTCLVKDNFDFTPHFTIKPEPNDPKNTIEENGIKILIANPVGKYLSCIEGNIKFSYP</sequence>
<evidence type="ECO:0000313" key="1">
    <source>
        <dbReference type="EMBL" id="GES87609.1"/>
    </source>
</evidence>
<name>A0A8H3LIF2_9GLOM</name>